<evidence type="ECO:0000256" key="5">
    <source>
        <dbReference type="ARBA" id="ARBA00004653"/>
    </source>
</evidence>
<keyword evidence="14" id="KW-0539">Nucleus</keyword>
<evidence type="ECO:0000256" key="10">
    <source>
        <dbReference type="ARBA" id="ARBA00022692"/>
    </source>
</evidence>
<evidence type="ECO:0000256" key="2">
    <source>
        <dbReference type="ARBA" id="ARBA00004221"/>
    </source>
</evidence>
<feature type="transmembrane region" description="Helical" evidence="15">
    <location>
        <begin position="104"/>
        <end position="127"/>
    </location>
</feature>
<keyword evidence="11 15" id="KW-1133">Transmembrane helix</keyword>
<keyword evidence="17" id="KW-1185">Reference proteome</keyword>
<evidence type="ECO:0000313" key="16">
    <source>
        <dbReference type="Ensembl" id="ENSSFOP00015061760.1"/>
    </source>
</evidence>
<evidence type="ECO:0000313" key="17">
    <source>
        <dbReference type="Proteomes" id="UP000694397"/>
    </source>
</evidence>
<accession>A0A8C9VLI6</accession>
<evidence type="ECO:0000256" key="3">
    <source>
        <dbReference type="ARBA" id="ARBA00004285"/>
    </source>
</evidence>
<name>A0A8C9VLI6_SCLFO</name>
<dbReference type="Ensembl" id="ENSSFOT00015043632.1">
    <property type="protein sequence ID" value="ENSSFOP00015061760.1"/>
    <property type="gene ID" value="ENSSFOG00015029497.1"/>
</dbReference>
<dbReference type="AlphaFoldDB" id="A0A8C9VLI6"/>
<evidence type="ECO:0000256" key="15">
    <source>
        <dbReference type="RuleBase" id="RU363088"/>
    </source>
</evidence>
<dbReference type="InterPro" id="IPR050579">
    <property type="entry name" value="PMP-22/EMP/MP20-like"/>
</dbReference>
<dbReference type="InterPro" id="IPR004031">
    <property type="entry name" value="PMP22/EMP/MP20/Claudin"/>
</dbReference>
<organism evidence="16 17">
    <name type="scientific">Scleropages formosus</name>
    <name type="common">Asian bonytongue</name>
    <name type="synonym">Osteoglossum formosum</name>
    <dbReference type="NCBI Taxonomy" id="113540"/>
    <lineage>
        <taxon>Eukaryota</taxon>
        <taxon>Metazoa</taxon>
        <taxon>Chordata</taxon>
        <taxon>Craniata</taxon>
        <taxon>Vertebrata</taxon>
        <taxon>Euteleostomi</taxon>
        <taxon>Actinopterygii</taxon>
        <taxon>Neopterygii</taxon>
        <taxon>Teleostei</taxon>
        <taxon>Osteoglossocephala</taxon>
        <taxon>Osteoglossomorpha</taxon>
        <taxon>Osteoglossiformes</taxon>
        <taxon>Osteoglossidae</taxon>
        <taxon>Scleropages</taxon>
    </lineage>
</organism>
<dbReference type="GO" id="GO:0045121">
    <property type="term" value="C:membrane raft"/>
    <property type="evidence" value="ECO:0007669"/>
    <property type="project" value="UniProtKB-SubCell"/>
</dbReference>
<reference evidence="16 17" key="1">
    <citation type="submission" date="2019-04" db="EMBL/GenBank/DDBJ databases">
        <authorList>
            <consortium name="Wellcome Sanger Institute Data Sharing"/>
        </authorList>
    </citation>
    <scope>NUCLEOTIDE SEQUENCE [LARGE SCALE GENOMIC DNA]</scope>
</reference>
<keyword evidence="9" id="KW-0963">Cytoplasm</keyword>
<dbReference type="PANTHER" id="PTHR10671">
    <property type="entry name" value="EPITHELIAL MEMBRANE PROTEIN-RELATED"/>
    <property type="match status" value="1"/>
</dbReference>
<protein>
    <recommendedName>
        <fullName evidence="7">Epithelial membrane protein 2</fullName>
    </recommendedName>
</protein>
<dbReference type="Gene3D" id="1.20.140.150">
    <property type="match status" value="1"/>
</dbReference>
<gene>
    <name evidence="16" type="primary">EMP2</name>
    <name evidence="16" type="synonym">emp2</name>
</gene>
<comment type="caution">
    <text evidence="15">Lacks conserved residue(s) required for the propagation of feature annotation.</text>
</comment>
<dbReference type="GO" id="GO:0048471">
    <property type="term" value="C:perinuclear region of cytoplasm"/>
    <property type="evidence" value="ECO:0007669"/>
    <property type="project" value="UniProtKB-SubCell"/>
</dbReference>
<dbReference type="GeneTree" id="ENSGT00950000182696"/>
<dbReference type="GO" id="GO:0005634">
    <property type="term" value="C:nucleus"/>
    <property type="evidence" value="ECO:0007669"/>
    <property type="project" value="UniProtKB-SubCell"/>
</dbReference>
<keyword evidence="13 15" id="KW-0472">Membrane</keyword>
<dbReference type="Proteomes" id="UP000694397">
    <property type="component" value="Chromosome 8"/>
</dbReference>
<evidence type="ECO:0000256" key="4">
    <source>
        <dbReference type="ARBA" id="ARBA00004556"/>
    </source>
</evidence>
<evidence type="ECO:0000256" key="1">
    <source>
        <dbReference type="ARBA" id="ARBA00004123"/>
    </source>
</evidence>
<evidence type="ECO:0000256" key="8">
    <source>
        <dbReference type="ARBA" id="ARBA00022475"/>
    </source>
</evidence>
<dbReference type="PRINTS" id="PR01453">
    <property type="entry name" value="EPMEMFAMILY"/>
</dbReference>
<keyword evidence="10 15" id="KW-0812">Transmembrane</keyword>
<evidence type="ECO:0000256" key="6">
    <source>
        <dbReference type="ARBA" id="ARBA00006864"/>
    </source>
</evidence>
<evidence type="ECO:0000256" key="14">
    <source>
        <dbReference type="ARBA" id="ARBA00023242"/>
    </source>
</evidence>
<dbReference type="PROSITE" id="PS01222">
    <property type="entry name" value="PMP22_2"/>
    <property type="match status" value="1"/>
</dbReference>
<evidence type="ECO:0000256" key="13">
    <source>
        <dbReference type="ARBA" id="ARBA00023136"/>
    </source>
</evidence>
<comment type="similarity">
    <text evidence="6 15">Belongs to the PMP-22/EMP/MP20 family.</text>
</comment>
<evidence type="ECO:0000256" key="12">
    <source>
        <dbReference type="ARBA" id="ARBA00023034"/>
    </source>
</evidence>
<proteinExistence type="inferred from homology"/>
<dbReference type="InterPro" id="IPR004032">
    <property type="entry name" value="PMP22_EMP_MP20"/>
</dbReference>
<evidence type="ECO:0000256" key="11">
    <source>
        <dbReference type="ARBA" id="ARBA00022989"/>
    </source>
</evidence>
<dbReference type="Pfam" id="PF00822">
    <property type="entry name" value="PMP22_Claudin"/>
    <property type="match status" value="1"/>
</dbReference>
<sequence length="170" mass="19512">MTRYCIECFVHLIDLPNLNGRLFLFSTDIPYRTFCASQSCANSSVPWKDQVSRDSPCRKPTLFSLSTAYLQAVQAAMILATILCCVGFFVFILQLFRLKQGERFVFTAIIQLLCAFCVMVGASIYTAEHKSFQQVEFRDGRYGYSFVLAWITFPLTLFSGLMYLVLRKRK</sequence>
<dbReference type="PANTHER" id="PTHR10671:SF32">
    <property type="entry name" value="EPITHELIAL MEMBRANE PROTEIN 2"/>
    <property type="match status" value="1"/>
</dbReference>
<evidence type="ECO:0000256" key="9">
    <source>
        <dbReference type="ARBA" id="ARBA00022490"/>
    </source>
</evidence>
<keyword evidence="8" id="KW-1003">Cell membrane</keyword>
<feature type="transmembrane region" description="Helical" evidence="15">
    <location>
        <begin position="147"/>
        <end position="166"/>
    </location>
</feature>
<feature type="transmembrane region" description="Helical" evidence="15">
    <location>
        <begin position="68"/>
        <end position="92"/>
    </location>
</feature>
<keyword evidence="12" id="KW-0333">Golgi apparatus</keyword>
<comment type="subcellular location">
    <subcellularLocation>
        <location evidence="2">Apical cell membrane</location>
    </subcellularLocation>
    <subcellularLocation>
        <location evidence="4">Cytoplasm</location>
        <location evidence="4">Perinuclear region</location>
    </subcellularLocation>
    <subcellularLocation>
        <location evidence="5">Golgi apparatus membrane</location>
        <topology evidence="5">Multi-pass membrane protein</topology>
    </subcellularLocation>
    <subcellularLocation>
        <location evidence="3">Membrane raft</location>
    </subcellularLocation>
    <subcellularLocation>
        <location evidence="15">Membrane</location>
        <topology evidence="15">Multi-pass membrane protein</topology>
    </subcellularLocation>
    <subcellularLocation>
        <location evidence="1">Nucleus</location>
    </subcellularLocation>
</comment>
<dbReference type="OrthoDB" id="9939098at2759"/>
<dbReference type="GO" id="GO:0016324">
    <property type="term" value="C:apical plasma membrane"/>
    <property type="evidence" value="ECO:0007669"/>
    <property type="project" value="UniProtKB-SubCell"/>
</dbReference>
<dbReference type="GO" id="GO:0000139">
    <property type="term" value="C:Golgi membrane"/>
    <property type="evidence" value="ECO:0007669"/>
    <property type="project" value="UniProtKB-SubCell"/>
</dbReference>
<reference evidence="16" key="2">
    <citation type="submission" date="2025-08" db="UniProtKB">
        <authorList>
            <consortium name="Ensembl"/>
        </authorList>
    </citation>
    <scope>IDENTIFICATION</scope>
</reference>
<evidence type="ECO:0000256" key="7">
    <source>
        <dbReference type="ARBA" id="ARBA00013552"/>
    </source>
</evidence>
<reference evidence="16" key="3">
    <citation type="submission" date="2025-09" db="UniProtKB">
        <authorList>
            <consortium name="Ensembl"/>
        </authorList>
    </citation>
    <scope>IDENTIFICATION</scope>
</reference>